<evidence type="ECO:0000256" key="3">
    <source>
        <dbReference type="SAM" id="SignalP"/>
    </source>
</evidence>
<evidence type="ECO:0000259" key="5">
    <source>
        <dbReference type="Pfam" id="PF20434"/>
    </source>
</evidence>
<dbReference type="PANTHER" id="PTHR48081">
    <property type="entry name" value="AB HYDROLASE SUPERFAMILY PROTEIN C4A8.06C"/>
    <property type="match status" value="1"/>
</dbReference>
<accession>A0ABP9VQR2</accession>
<feature type="domain" description="BD-FAE-like" evidence="5">
    <location>
        <begin position="44"/>
        <end position="159"/>
    </location>
</feature>
<evidence type="ECO:0000259" key="4">
    <source>
        <dbReference type="Pfam" id="PF01738"/>
    </source>
</evidence>
<dbReference type="RefSeq" id="WP_345684351.1">
    <property type="nucleotide sequence ID" value="NZ_BAABRO010000005.1"/>
</dbReference>
<dbReference type="SUPFAM" id="SSF53474">
    <property type="entry name" value="alpha/beta-Hydrolases"/>
    <property type="match status" value="1"/>
</dbReference>
<comment type="caution">
    <text evidence="6">The sequence shown here is derived from an EMBL/GenBank/DDBJ whole genome shotgun (WGS) entry which is preliminary data.</text>
</comment>
<dbReference type="Pfam" id="PF20434">
    <property type="entry name" value="BD-FAE"/>
    <property type="match status" value="1"/>
</dbReference>
<dbReference type="EMBL" id="BAABRO010000005">
    <property type="protein sequence ID" value="GAA5507496.1"/>
    <property type="molecule type" value="Genomic_DNA"/>
</dbReference>
<evidence type="ECO:0000313" key="6">
    <source>
        <dbReference type="EMBL" id="GAA5507496.1"/>
    </source>
</evidence>
<gene>
    <name evidence="6" type="primary">nlhH</name>
    <name evidence="6" type="ORF">Rcae01_02952</name>
</gene>
<proteinExistence type="inferred from homology"/>
<dbReference type="Gene3D" id="3.40.50.1820">
    <property type="entry name" value="alpha/beta hydrolase"/>
    <property type="match status" value="1"/>
</dbReference>
<keyword evidence="3" id="KW-0732">Signal</keyword>
<evidence type="ECO:0000256" key="1">
    <source>
        <dbReference type="ARBA" id="ARBA00010515"/>
    </source>
</evidence>
<keyword evidence="7" id="KW-1185">Reference proteome</keyword>
<organism evidence="6 7">
    <name type="scientific">Novipirellula caenicola</name>
    <dbReference type="NCBI Taxonomy" id="1536901"/>
    <lineage>
        <taxon>Bacteria</taxon>
        <taxon>Pseudomonadati</taxon>
        <taxon>Planctomycetota</taxon>
        <taxon>Planctomycetia</taxon>
        <taxon>Pirellulales</taxon>
        <taxon>Pirellulaceae</taxon>
        <taxon>Novipirellula</taxon>
    </lineage>
</organism>
<comment type="similarity">
    <text evidence="1">Belongs to the 'GDXG' lipolytic enzyme family.</text>
</comment>
<dbReference type="InterPro" id="IPR050300">
    <property type="entry name" value="GDXG_lipolytic_enzyme"/>
</dbReference>
<name>A0ABP9VQR2_9BACT</name>
<evidence type="ECO:0000313" key="7">
    <source>
        <dbReference type="Proteomes" id="UP001416858"/>
    </source>
</evidence>
<protein>
    <submittedName>
        <fullName evidence="6">Carboxylesterase NlhH</fullName>
    </submittedName>
</protein>
<feature type="signal peptide" evidence="3">
    <location>
        <begin position="1"/>
        <end position="20"/>
    </location>
</feature>
<dbReference type="InterPro" id="IPR002925">
    <property type="entry name" value="Dienelactn_hydro"/>
</dbReference>
<feature type="domain" description="Dienelactone hydrolase" evidence="4">
    <location>
        <begin position="171"/>
        <end position="253"/>
    </location>
</feature>
<dbReference type="InterPro" id="IPR049492">
    <property type="entry name" value="BD-FAE-like_dom"/>
</dbReference>
<dbReference type="Pfam" id="PF01738">
    <property type="entry name" value="DLH"/>
    <property type="match status" value="1"/>
</dbReference>
<evidence type="ECO:0000256" key="2">
    <source>
        <dbReference type="ARBA" id="ARBA00022801"/>
    </source>
</evidence>
<dbReference type="PANTHER" id="PTHR48081:SF30">
    <property type="entry name" value="ACETYL-HYDROLASE LIPR-RELATED"/>
    <property type="match status" value="1"/>
</dbReference>
<dbReference type="InterPro" id="IPR029058">
    <property type="entry name" value="AB_hydrolase_fold"/>
</dbReference>
<dbReference type="Proteomes" id="UP001416858">
    <property type="component" value="Unassembled WGS sequence"/>
</dbReference>
<feature type="chain" id="PRO_5046809629" evidence="3">
    <location>
        <begin position="21"/>
        <end position="294"/>
    </location>
</feature>
<reference evidence="6 7" key="1">
    <citation type="submission" date="2024-02" db="EMBL/GenBank/DDBJ databases">
        <title>Rhodopirellula caenicola NBRC 110016.</title>
        <authorList>
            <person name="Ichikawa N."/>
            <person name="Katano-Makiyama Y."/>
            <person name="Hidaka K."/>
        </authorList>
    </citation>
    <scope>NUCLEOTIDE SEQUENCE [LARGE SCALE GENOMIC DNA]</scope>
    <source>
        <strain evidence="6 7">NBRC 110016</strain>
    </source>
</reference>
<keyword evidence="2" id="KW-0378">Hydrolase</keyword>
<sequence>MKTMIVFVGLVLFCNRCLVADDFTPDRVVTYKTVGDVELKLHVFEPKGHQTSDKAPAIVFFFGGGWAGGDPKQFFQQARSLADDGMVAFSADYRVKSRNKTTPFESVKDAKSAVRWIRSHASELGIDPEKIVASGGSAGGHIAACTGVIQGEEEAGEDLTVSSRPNAMILYNPVLDTTAKGYGLSKVGETRQTDISPCHHVRPGIVPTLLLHGTADTTVPFENAERFARLMDAAGNQCQLEAFKGQNHGFFNSPFFRPKTKDTSVYEQVMQNTRAFLVAQGYLDDSTSSKSKQK</sequence>